<keyword evidence="1" id="KW-0812">Transmembrane</keyword>
<organism evidence="2 3">
    <name type="scientific">Roseibium marinum</name>
    <dbReference type="NCBI Taxonomy" id="281252"/>
    <lineage>
        <taxon>Bacteria</taxon>
        <taxon>Pseudomonadati</taxon>
        <taxon>Pseudomonadota</taxon>
        <taxon>Alphaproteobacteria</taxon>
        <taxon>Hyphomicrobiales</taxon>
        <taxon>Stappiaceae</taxon>
        <taxon>Roseibium</taxon>
    </lineage>
</organism>
<evidence type="ECO:0000256" key="1">
    <source>
        <dbReference type="SAM" id="Phobius"/>
    </source>
</evidence>
<comment type="caution">
    <text evidence="2">The sequence shown here is derived from an EMBL/GenBank/DDBJ whole genome shotgun (WGS) entry which is preliminary data.</text>
</comment>
<protein>
    <submittedName>
        <fullName evidence="2">Uncharacterized protein</fullName>
    </submittedName>
</protein>
<dbReference type="EMBL" id="PPCN01000008">
    <property type="protein sequence ID" value="POF29729.1"/>
    <property type="molecule type" value="Genomic_DNA"/>
</dbReference>
<dbReference type="AlphaFoldDB" id="A0A2S3UQF8"/>
<sequence>MLQDPANRDVFTVHRPSPWPYVGAMVAATALITTLVVTFSG</sequence>
<dbReference type="Proteomes" id="UP000236959">
    <property type="component" value="Unassembled WGS sequence"/>
</dbReference>
<accession>A0A2S3UQF8</accession>
<gene>
    <name evidence="2" type="ORF">CLV41_108154</name>
</gene>
<name>A0A2S3UQF8_9HYPH</name>
<evidence type="ECO:0000313" key="2">
    <source>
        <dbReference type="EMBL" id="POF29729.1"/>
    </source>
</evidence>
<feature type="transmembrane region" description="Helical" evidence="1">
    <location>
        <begin position="20"/>
        <end position="39"/>
    </location>
</feature>
<evidence type="ECO:0000313" key="3">
    <source>
        <dbReference type="Proteomes" id="UP000236959"/>
    </source>
</evidence>
<keyword evidence="3" id="KW-1185">Reference proteome</keyword>
<keyword evidence="1" id="KW-0472">Membrane</keyword>
<keyword evidence="1" id="KW-1133">Transmembrane helix</keyword>
<reference evidence="2 3" key="1">
    <citation type="submission" date="2018-01" db="EMBL/GenBank/DDBJ databases">
        <title>Genomic Encyclopedia of Archaeal and Bacterial Type Strains, Phase II (KMG-II): from individual species to whole genera.</title>
        <authorList>
            <person name="Goeker M."/>
        </authorList>
    </citation>
    <scope>NUCLEOTIDE SEQUENCE [LARGE SCALE GENOMIC DNA]</scope>
    <source>
        <strain evidence="2 3">DSM 17023</strain>
    </source>
</reference>
<proteinExistence type="predicted"/>